<proteinExistence type="predicted"/>
<dbReference type="EMBL" id="BLQM01000251">
    <property type="protein sequence ID" value="GMH78483.1"/>
    <property type="molecule type" value="Genomic_DNA"/>
</dbReference>
<organism evidence="1 2">
    <name type="scientific">Triparma laevis f. inornata</name>
    <dbReference type="NCBI Taxonomy" id="1714386"/>
    <lineage>
        <taxon>Eukaryota</taxon>
        <taxon>Sar</taxon>
        <taxon>Stramenopiles</taxon>
        <taxon>Ochrophyta</taxon>
        <taxon>Bolidophyceae</taxon>
        <taxon>Parmales</taxon>
        <taxon>Triparmaceae</taxon>
        <taxon>Triparma</taxon>
    </lineage>
</organism>
<evidence type="ECO:0000313" key="2">
    <source>
        <dbReference type="Proteomes" id="UP001162640"/>
    </source>
</evidence>
<dbReference type="AlphaFoldDB" id="A0A9W7EGX4"/>
<comment type="caution">
    <text evidence="1">The sequence shown here is derived from an EMBL/GenBank/DDBJ whole genome shotgun (WGS) entry which is preliminary data.</text>
</comment>
<reference evidence="2" key="1">
    <citation type="journal article" date="2023" name="Commun. Biol.">
        <title>Genome analysis of Parmales, the sister group of diatoms, reveals the evolutionary specialization of diatoms from phago-mixotrophs to photoautotrophs.</title>
        <authorList>
            <person name="Ban H."/>
            <person name="Sato S."/>
            <person name="Yoshikawa S."/>
            <person name="Yamada K."/>
            <person name="Nakamura Y."/>
            <person name="Ichinomiya M."/>
            <person name="Sato N."/>
            <person name="Blanc-Mathieu R."/>
            <person name="Endo H."/>
            <person name="Kuwata A."/>
            <person name="Ogata H."/>
        </authorList>
    </citation>
    <scope>NUCLEOTIDE SEQUENCE [LARGE SCALE GENOMIC DNA]</scope>
</reference>
<name>A0A9W7EGX4_9STRA</name>
<dbReference type="InterPro" id="IPR023393">
    <property type="entry name" value="START-like_dom_sf"/>
</dbReference>
<protein>
    <submittedName>
        <fullName evidence="1">Uncharacterized protein</fullName>
    </submittedName>
</protein>
<dbReference type="Gene3D" id="3.30.530.20">
    <property type="match status" value="2"/>
</dbReference>
<evidence type="ECO:0000313" key="1">
    <source>
        <dbReference type="EMBL" id="GMH78483.1"/>
    </source>
</evidence>
<accession>A0A9W7EGX4</accession>
<sequence length="484" mass="56005">MPGYFQDRLFESWFTFEKRIYEDGFRTFIIVFTPLENYNGTKHKIPRDEKIRAATLRGVLVVKELTENTCMWTRAQQVDLKIALPANIIDFAAKQQLAFANRLQVEFRRNGKEVDRERVVDLAGEMRLWSGEPLMVDQEPVFERCKRLLGDAGKEGWKSLESTSQEVEMSMKYFPPEKGERSVGAGKAVGIVDCSAEEVAAWAMDYCSNKRVRISIEERNPARLELREKARVNESTFATVKEMPFPLDNSEFVFRQFWKSEEGKVLIAIESVGDEIDYGMKLKRTRGFTKGLWQIEYLPARVIDEFRQDDKVDAVELREQATWMREHEQDEVRSEEENALPERVGQKFEGSLKQGKRWKQLKSPDVFVTMESAFEKEGSAAAVGRATTTIVDSNLEDCAAWEYAKMTRKRMKEHYDEGGLERELVTLNNHSLIYHIAVDFNLPSFAPKEWLIKCVWKLVDANTMIIGYEDAEDDNYPMAPERST</sequence>
<dbReference type="Proteomes" id="UP001162640">
    <property type="component" value="Unassembled WGS sequence"/>
</dbReference>
<gene>
    <name evidence="1" type="ORF">TL16_g07818</name>
</gene>
<dbReference type="SUPFAM" id="SSF55961">
    <property type="entry name" value="Bet v1-like"/>
    <property type="match status" value="2"/>
</dbReference>